<feature type="compositionally biased region" description="Polar residues" evidence="1">
    <location>
        <begin position="436"/>
        <end position="445"/>
    </location>
</feature>
<protein>
    <recommendedName>
        <fullName evidence="2">Flagellar hook-length control protein-like C-terminal domain-containing protein</fullName>
    </recommendedName>
</protein>
<feature type="compositionally biased region" description="Polar residues" evidence="1">
    <location>
        <begin position="388"/>
        <end position="420"/>
    </location>
</feature>
<feature type="domain" description="Flagellar hook-length control protein-like C-terminal" evidence="2">
    <location>
        <begin position="323"/>
        <end position="401"/>
    </location>
</feature>
<feature type="compositionally biased region" description="Polar residues" evidence="1">
    <location>
        <begin position="56"/>
        <end position="67"/>
    </location>
</feature>
<comment type="caution">
    <text evidence="3">The sequence shown here is derived from an EMBL/GenBank/DDBJ whole genome shotgun (WGS) entry which is preliminary data.</text>
</comment>
<proteinExistence type="predicted"/>
<gene>
    <name evidence="3" type="ORF">HY29_06765</name>
</gene>
<feature type="compositionally biased region" description="Basic and acidic residues" evidence="1">
    <location>
        <begin position="18"/>
        <end position="35"/>
    </location>
</feature>
<dbReference type="InterPro" id="IPR038610">
    <property type="entry name" value="FliK-like_C_sf"/>
</dbReference>
<keyword evidence="4" id="KW-1185">Reference proteome</keyword>
<dbReference type="EMBL" id="AWFF01000098">
    <property type="protein sequence ID" value="KCZ51049.1"/>
    <property type="molecule type" value="Genomic_DNA"/>
</dbReference>
<dbReference type="AlphaFoldDB" id="A0A062U334"/>
<dbReference type="RefSeq" id="WP_034799494.1">
    <property type="nucleotide sequence ID" value="NZ_AWFF01000098.1"/>
</dbReference>
<feature type="compositionally biased region" description="Acidic residues" evidence="1">
    <location>
        <begin position="96"/>
        <end position="107"/>
    </location>
</feature>
<feature type="compositionally biased region" description="Polar residues" evidence="1">
    <location>
        <begin position="1"/>
        <end position="12"/>
    </location>
</feature>
<feature type="region of interest" description="Disordered" evidence="1">
    <location>
        <begin position="388"/>
        <end position="445"/>
    </location>
</feature>
<name>A0A062U334_9PROT</name>
<dbReference type="PATRIC" id="fig|1280946.3.peg.3449"/>
<dbReference type="STRING" id="1280946.HY29_06765"/>
<evidence type="ECO:0000259" key="2">
    <source>
        <dbReference type="Pfam" id="PF02120"/>
    </source>
</evidence>
<feature type="compositionally biased region" description="Polar residues" evidence="1">
    <location>
        <begin position="205"/>
        <end position="233"/>
    </location>
</feature>
<dbReference type="Gene3D" id="3.30.750.140">
    <property type="match status" value="1"/>
</dbReference>
<evidence type="ECO:0000313" key="3">
    <source>
        <dbReference type="EMBL" id="KCZ51049.1"/>
    </source>
</evidence>
<feature type="compositionally biased region" description="Low complexity" evidence="1">
    <location>
        <begin position="164"/>
        <end position="176"/>
    </location>
</feature>
<evidence type="ECO:0000313" key="4">
    <source>
        <dbReference type="Proteomes" id="UP000027037"/>
    </source>
</evidence>
<evidence type="ECO:0000256" key="1">
    <source>
        <dbReference type="SAM" id="MobiDB-lite"/>
    </source>
</evidence>
<dbReference type="Pfam" id="PF02120">
    <property type="entry name" value="Flg_hook"/>
    <property type="match status" value="1"/>
</dbReference>
<feature type="compositionally biased region" description="Polar residues" evidence="1">
    <location>
        <begin position="144"/>
        <end position="154"/>
    </location>
</feature>
<dbReference type="InterPro" id="IPR021136">
    <property type="entry name" value="Flagellar_hook_control-like_C"/>
</dbReference>
<feature type="region of interest" description="Disordered" evidence="1">
    <location>
        <begin position="1"/>
        <end position="273"/>
    </location>
</feature>
<reference evidence="3 4" key="1">
    <citation type="journal article" date="2014" name="Antonie Van Leeuwenhoek">
        <title>Hyphomonas beringensis sp. nov. and Hyphomonas chukchiensis sp. nov., isolated from surface seawater of the Bering Sea and Chukchi Sea.</title>
        <authorList>
            <person name="Li C."/>
            <person name="Lai Q."/>
            <person name="Li G."/>
            <person name="Dong C."/>
            <person name="Wang J."/>
            <person name="Liao Y."/>
            <person name="Shao Z."/>
        </authorList>
    </citation>
    <scope>NUCLEOTIDE SEQUENCE [LARGE SCALE GENOMIC DNA]</scope>
    <source>
        <strain evidence="3 4">25B14_1</strain>
    </source>
</reference>
<sequence>MPLSLSTDSLFTTGAGARRQDRAAVPDDTRGESFKRQLATLGKEDSETAPAGSEPATPSDQSETAQIAKSLMEAPEGSQDNLQASEDASQSLIAPEETDTDTIDETIDAVYPSLTGAPASETESASLPEDSDTSLLAADAAPETKTSQQAQKTENPSEEELDQAEAVPPMANPAAAVKIADTKDTPPSKDTAGQVTAASKFPGPETNTKASAQADTTQRTLASEGAQMSSANESTEHSPGDSVSTGELAEETVSAPGPDLSEAGSQKKTSDRPIQLVGAVTPSTTSAQTSAPTVTIPAAQPVSAGAYIAAPADIPTIVSQELSADNKHDKINIQLDPPELGRVSIEFKFDSQGLQHVLVTAESADAIRRIRAFHPDLVSVLEQNGLTSQDMTFREQSSGQNPSRSRPGHSMQTMTDTEASTAKPDINVSSKVPARVSSTGLDVRF</sequence>
<dbReference type="Proteomes" id="UP000027037">
    <property type="component" value="Unassembled WGS sequence"/>
</dbReference>
<organism evidence="3 4">
    <name type="scientific">Hyphomonas beringensis</name>
    <dbReference type="NCBI Taxonomy" id="1280946"/>
    <lineage>
        <taxon>Bacteria</taxon>
        <taxon>Pseudomonadati</taxon>
        <taxon>Pseudomonadota</taxon>
        <taxon>Alphaproteobacteria</taxon>
        <taxon>Hyphomonadales</taxon>
        <taxon>Hyphomonadaceae</taxon>
        <taxon>Hyphomonas</taxon>
    </lineage>
</organism>
<dbReference type="eggNOG" id="COG3144">
    <property type="taxonomic scope" value="Bacteria"/>
</dbReference>
<accession>A0A062U334</accession>
<feature type="compositionally biased region" description="Polar residues" evidence="1">
    <location>
        <begin position="78"/>
        <end position="92"/>
    </location>
</feature>
<dbReference type="OrthoDB" id="7203912at2"/>